<accession>A0ACC1QXR3</accession>
<evidence type="ECO:0000313" key="2">
    <source>
        <dbReference type="Proteomes" id="UP001148737"/>
    </source>
</evidence>
<dbReference type="Proteomes" id="UP001148737">
    <property type="component" value="Unassembled WGS sequence"/>
</dbReference>
<evidence type="ECO:0000313" key="1">
    <source>
        <dbReference type="EMBL" id="KAJ3494207.1"/>
    </source>
</evidence>
<proteinExistence type="predicted"/>
<name>A0ACC1QXR3_9HYPO</name>
<keyword evidence="2" id="KW-1185">Reference proteome</keyword>
<dbReference type="EMBL" id="JANAKD010000402">
    <property type="protein sequence ID" value="KAJ3494207.1"/>
    <property type="molecule type" value="Genomic_DNA"/>
</dbReference>
<comment type="caution">
    <text evidence="1">The sequence shown here is derived from an EMBL/GenBank/DDBJ whole genome shotgun (WGS) entry which is preliminary data.</text>
</comment>
<protein>
    <submittedName>
        <fullName evidence="1">Uncharacterized protein</fullName>
    </submittedName>
</protein>
<gene>
    <name evidence="1" type="ORF">NLG97_g4229</name>
</gene>
<sequence length="377" mass="43325">MAYVSPQELCNILVEFLRCFSYNDDARLPISDFHVIHAHVSTFFPQDQKIAESMCEYVHATFPFLPLEIRKAVAIYDTYQMAVDDVDVEEHDSLSGLCHQLAAGIKLQHNWWQDFFRWIPQLLQFYGNYSQATLFRGAIEFLQATAVERTLFRGYHGSKFPDYIRRMSAQGPVQAALCFPEDQFPQQKYLPVLASMEAELEDFVGTVNDLFSFYKEINNTAVDLINYPLNASACSGKKPVEVLREISGVALDCQFRLQAMLKRLGDQKVEQRMNDFLVGYVRYHLACDRYRILDLCIESGDCDLWSYYNMSRRAVGKLTSDSLPTGTKTRKLQLLRWTNNRENTAATWSRSVLVVFLAMVVLGIRRVPHDEITIAAT</sequence>
<organism evidence="1 2">
    <name type="scientific">Lecanicillium saksenae</name>
    <dbReference type="NCBI Taxonomy" id="468837"/>
    <lineage>
        <taxon>Eukaryota</taxon>
        <taxon>Fungi</taxon>
        <taxon>Dikarya</taxon>
        <taxon>Ascomycota</taxon>
        <taxon>Pezizomycotina</taxon>
        <taxon>Sordariomycetes</taxon>
        <taxon>Hypocreomycetidae</taxon>
        <taxon>Hypocreales</taxon>
        <taxon>Cordycipitaceae</taxon>
        <taxon>Lecanicillium</taxon>
    </lineage>
</organism>
<reference evidence="1" key="1">
    <citation type="submission" date="2022-07" db="EMBL/GenBank/DDBJ databases">
        <title>Genome Sequence of Lecanicillium saksenae.</title>
        <authorList>
            <person name="Buettner E."/>
        </authorList>
    </citation>
    <scope>NUCLEOTIDE SEQUENCE</scope>
    <source>
        <strain evidence="1">VT-O1</strain>
    </source>
</reference>